<dbReference type="Pfam" id="PF08743">
    <property type="entry name" value="Nse4_C"/>
    <property type="match status" value="1"/>
</dbReference>
<keyword evidence="5 7" id="KW-0234">DNA repair</keyword>
<gene>
    <name evidence="10" type="ORF">Fot_35508</name>
</gene>
<dbReference type="EMBL" id="JBFOLJ010000010">
    <property type="protein sequence ID" value="KAL2501660.1"/>
    <property type="molecule type" value="Genomic_DNA"/>
</dbReference>
<evidence type="ECO:0000313" key="10">
    <source>
        <dbReference type="EMBL" id="KAL2501660.1"/>
    </source>
</evidence>
<dbReference type="InterPro" id="IPR014854">
    <property type="entry name" value="Nse4_C"/>
</dbReference>
<protein>
    <recommendedName>
        <fullName evidence="7">Non-structural maintenance of chromosomes element 4</fullName>
    </recommendedName>
</protein>
<evidence type="ECO:0000256" key="5">
    <source>
        <dbReference type="ARBA" id="ARBA00023204"/>
    </source>
</evidence>
<dbReference type="AlphaFoldDB" id="A0ABD1SM11"/>
<comment type="subunit">
    <text evidence="7">Component of the SMC5-SMC6 complex.</text>
</comment>
<evidence type="ECO:0000256" key="6">
    <source>
        <dbReference type="ARBA" id="ARBA00023242"/>
    </source>
</evidence>
<feature type="region of interest" description="Disordered" evidence="8">
    <location>
        <begin position="1"/>
        <end position="39"/>
    </location>
</feature>
<dbReference type="GO" id="GO:0006310">
    <property type="term" value="P:DNA recombination"/>
    <property type="evidence" value="ECO:0007669"/>
    <property type="project" value="UniProtKB-UniRule"/>
</dbReference>
<dbReference type="PANTHER" id="PTHR16140:SF0">
    <property type="entry name" value="NON-STRUCTURAL MAINTENANCE OF CHROMOSOMES ELEMENT 4"/>
    <property type="match status" value="1"/>
</dbReference>
<keyword evidence="4 7" id="KW-0233">DNA recombination</keyword>
<sequence length="284" mass="31735">MVPTVNRETRSSRRSTRGTAQNTNEAPSTGNNCDSGVTEDGAIGRRVLRSKYLTVKNRISDERDDISKVDSDKFKSIIAEVDGLHQLVTKPREQVADAEALFDIANTLVTSVQSYCNEGMTPSDFVSSLIRDFGEQGGPNRNQDEGATSIRWKEIGLAVSHVFRNAPGCCTMVGPMNTEVKPYKQVARKKRARPTKRSQPEELDESTSEEKTDTDRNMATMFDILRKKRKVNLENLILNRNAFAQTVENLFALSFLVKDGRAEITVDEKNCHLVCKTLLAQSME</sequence>
<evidence type="ECO:0000256" key="7">
    <source>
        <dbReference type="RuleBase" id="RU365071"/>
    </source>
</evidence>
<comment type="caution">
    <text evidence="10">The sequence shown here is derived from an EMBL/GenBank/DDBJ whole genome shotgun (WGS) entry which is preliminary data.</text>
</comment>
<evidence type="ECO:0000256" key="1">
    <source>
        <dbReference type="ARBA" id="ARBA00004123"/>
    </source>
</evidence>
<keyword evidence="11" id="KW-1185">Reference proteome</keyword>
<comment type="subcellular location">
    <subcellularLocation>
        <location evidence="1 7">Nucleus</location>
    </subcellularLocation>
</comment>
<evidence type="ECO:0000313" key="11">
    <source>
        <dbReference type="Proteomes" id="UP001604277"/>
    </source>
</evidence>
<name>A0ABD1SM11_9LAMI</name>
<dbReference type="Proteomes" id="UP001604277">
    <property type="component" value="Unassembled WGS sequence"/>
</dbReference>
<keyword evidence="3 7" id="KW-0227">DNA damage</keyword>
<dbReference type="GO" id="GO:0030915">
    <property type="term" value="C:Smc5-Smc6 complex"/>
    <property type="evidence" value="ECO:0007669"/>
    <property type="project" value="UniProtKB-UniRule"/>
</dbReference>
<comment type="function">
    <text evidence="7">Component of the SMC5-SMC6 complex, that promotes sister chromatid alignment after DNA damage and facilitates double-stranded DNA breaks (DSBs) repair via homologous recombination between sister chromatids.</text>
</comment>
<reference evidence="11" key="1">
    <citation type="submission" date="2024-07" db="EMBL/GenBank/DDBJ databases">
        <title>Two chromosome-level genome assemblies of Korean endemic species Abeliophyllum distichum and Forsythia ovata (Oleaceae).</title>
        <authorList>
            <person name="Jang H."/>
        </authorList>
    </citation>
    <scope>NUCLEOTIDE SEQUENCE [LARGE SCALE GENOMIC DNA]</scope>
</reference>
<proteinExistence type="inferred from homology"/>
<accession>A0ABD1SM11</accession>
<keyword evidence="6 7" id="KW-0539">Nucleus</keyword>
<evidence type="ECO:0000256" key="4">
    <source>
        <dbReference type="ARBA" id="ARBA00023172"/>
    </source>
</evidence>
<evidence type="ECO:0000259" key="9">
    <source>
        <dbReference type="Pfam" id="PF08743"/>
    </source>
</evidence>
<feature type="compositionally biased region" description="Polar residues" evidence="8">
    <location>
        <begin position="20"/>
        <end position="35"/>
    </location>
</feature>
<evidence type="ECO:0000256" key="8">
    <source>
        <dbReference type="SAM" id="MobiDB-lite"/>
    </source>
</evidence>
<organism evidence="10 11">
    <name type="scientific">Forsythia ovata</name>
    <dbReference type="NCBI Taxonomy" id="205694"/>
    <lineage>
        <taxon>Eukaryota</taxon>
        <taxon>Viridiplantae</taxon>
        <taxon>Streptophyta</taxon>
        <taxon>Embryophyta</taxon>
        <taxon>Tracheophyta</taxon>
        <taxon>Spermatophyta</taxon>
        <taxon>Magnoliopsida</taxon>
        <taxon>eudicotyledons</taxon>
        <taxon>Gunneridae</taxon>
        <taxon>Pentapetalae</taxon>
        <taxon>asterids</taxon>
        <taxon>lamiids</taxon>
        <taxon>Lamiales</taxon>
        <taxon>Oleaceae</taxon>
        <taxon>Forsythieae</taxon>
        <taxon>Forsythia</taxon>
    </lineage>
</organism>
<dbReference type="InterPro" id="IPR027786">
    <property type="entry name" value="Nse4/EID"/>
</dbReference>
<feature type="compositionally biased region" description="Basic residues" evidence="8">
    <location>
        <begin position="186"/>
        <end position="196"/>
    </location>
</feature>
<evidence type="ECO:0000256" key="3">
    <source>
        <dbReference type="ARBA" id="ARBA00022763"/>
    </source>
</evidence>
<dbReference type="GO" id="GO:0006281">
    <property type="term" value="P:DNA repair"/>
    <property type="evidence" value="ECO:0007669"/>
    <property type="project" value="UniProtKB-UniRule"/>
</dbReference>
<dbReference type="PANTHER" id="PTHR16140">
    <property type="entry name" value="NON-STRUCTURAL MAINTENANCE OF CHROMOSOMES ELEMENT 4"/>
    <property type="match status" value="1"/>
</dbReference>
<feature type="region of interest" description="Disordered" evidence="8">
    <location>
        <begin position="183"/>
        <end position="214"/>
    </location>
</feature>
<dbReference type="GO" id="GO:0005634">
    <property type="term" value="C:nucleus"/>
    <property type="evidence" value="ECO:0007669"/>
    <property type="project" value="UniProtKB-SubCell"/>
</dbReference>
<feature type="domain" description="Non-structural maintenance of chromosome element 4 C-terminal" evidence="9">
    <location>
        <begin position="230"/>
        <end position="274"/>
    </location>
</feature>
<comment type="similarity">
    <text evidence="2 7">Belongs to the NSE4 family.</text>
</comment>
<evidence type="ECO:0000256" key="2">
    <source>
        <dbReference type="ARBA" id="ARBA00008997"/>
    </source>
</evidence>